<name>A0A6A6MZ75_HEVBR</name>
<proteinExistence type="predicted"/>
<reference evidence="1 2" key="1">
    <citation type="journal article" date="2020" name="Mol. Plant">
        <title>The Chromosome-Based Rubber Tree Genome Provides New Insights into Spurge Genome Evolution and Rubber Biosynthesis.</title>
        <authorList>
            <person name="Liu J."/>
            <person name="Shi C."/>
            <person name="Shi C.C."/>
            <person name="Li W."/>
            <person name="Zhang Q.J."/>
            <person name="Zhang Y."/>
            <person name="Li K."/>
            <person name="Lu H.F."/>
            <person name="Shi C."/>
            <person name="Zhu S.T."/>
            <person name="Xiao Z.Y."/>
            <person name="Nan H."/>
            <person name="Yue Y."/>
            <person name="Zhu X.G."/>
            <person name="Wu Y."/>
            <person name="Hong X.N."/>
            <person name="Fan G.Y."/>
            <person name="Tong Y."/>
            <person name="Zhang D."/>
            <person name="Mao C.L."/>
            <person name="Liu Y.L."/>
            <person name="Hao S.J."/>
            <person name="Liu W.Q."/>
            <person name="Lv M.Q."/>
            <person name="Zhang H.B."/>
            <person name="Liu Y."/>
            <person name="Hu-Tang G.R."/>
            <person name="Wang J.P."/>
            <person name="Wang J.H."/>
            <person name="Sun Y.H."/>
            <person name="Ni S.B."/>
            <person name="Chen W.B."/>
            <person name="Zhang X.C."/>
            <person name="Jiao Y.N."/>
            <person name="Eichler E.E."/>
            <person name="Li G.H."/>
            <person name="Liu X."/>
            <person name="Gao L.Z."/>
        </authorList>
    </citation>
    <scope>NUCLEOTIDE SEQUENCE [LARGE SCALE GENOMIC DNA]</scope>
    <source>
        <strain evidence="2">cv. GT1</strain>
        <tissue evidence="1">Leaf</tissue>
    </source>
</reference>
<dbReference type="CDD" id="cd09272">
    <property type="entry name" value="RNase_HI_RT_Ty1"/>
    <property type="match status" value="1"/>
</dbReference>
<protein>
    <recommendedName>
        <fullName evidence="3">Reverse transcriptase Ty1/copia-type domain-containing protein</fullName>
    </recommendedName>
</protein>
<dbReference type="PANTHER" id="PTHR11439">
    <property type="entry name" value="GAG-POL-RELATED RETROTRANSPOSON"/>
    <property type="match status" value="1"/>
</dbReference>
<organism evidence="1 2">
    <name type="scientific">Hevea brasiliensis</name>
    <name type="common">Para rubber tree</name>
    <name type="synonym">Siphonia brasiliensis</name>
    <dbReference type="NCBI Taxonomy" id="3981"/>
    <lineage>
        <taxon>Eukaryota</taxon>
        <taxon>Viridiplantae</taxon>
        <taxon>Streptophyta</taxon>
        <taxon>Embryophyta</taxon>
        <taxon>Tracheophyta</taxon>
        <taxon>Spermatophyta</taxon>
        <taxon>Magnoliopsida</taxon>
        <taxon>eudicotyledons</taxon>
        <taxon>Gunneridae</taxon>
        <taxon>Pentapetalae</taxon>
        <taxon>rosids</taxon>
        <taxon>fabids</taxon>
        <taxon>Malpighiales</taxon>
        <taxon>Euphorbiaceae</taxon>
        <taxon>Crotonoideae</taxon>
        <taxon>Micrandreae</taxon>
        <taxon>Hevea</taxon>
    </lineage>
</organism>
<sequence>MENSSRPNLMYPTSLLSIHLAVAKRILRYLKGSADYGVWYLKGKEVRLEGFVDSDKASCLDDSKSASSFVFYVGSDHISWNSKMQDVVAQSTTEAKYVSIAATANQSI</sequence>
<evidence type="ECO:0000313" key="2">
    <source>
        <dbReference type="Proteomes" id="UP000467840"/>
    </source>
</evidence>
<comment type="caution">
    <text evidence="1">The sequence shown here is derived from an EMBL/GenBank/DDBJ whole genome shotgun (WGS) entry which is preliminary data.</text>
</comment>
<dbReference type="EMBL" id="JAAGAX010000004">
    <property type="protein sequence ID" value="KAF2317726.1"/>
    <property type="molecule type" value="Genomic_DNA"/>
</dbReference>
<gene>
    <name evidence="1" type="ORF">GH714_039684</name>
</gene>
<accession>A0A6A6MZ75</accession>
<evidence type="ECO:0000313" key="1">
    <source>
        <dbReference type="EMBL" id="KAF2317726.1"/>
    </source>
</evidence>
<dbReference type="PANTHER" id="PTHR11439:SF502">
    <property type="entry name" value="SECRETED RXLR EFFECTOR PROTEIN 161-LIKE"/>
    <property type="match status" value="1"/>
</dbReference>
<dbReference type="Proteomes" id="UP000467840">
    <property type="component" value="Chromosome 6"/>
</dbReference>
<keyword evidence="2" id="KW-1185">Reference proteome</keyword>
<evidence type="ECO:0008006" key="3">
    <source>
        <dbReference type="Google" id="ProtNLM"/>
    </source>
</evidence>
<dbReference type="AlphaFoldDB" id="A0A6A6MZ75"/>